<dbReference type="Gene3D" id="3.40.190.10">
    <property type="entry name" value="Periplasmic binding protein-like II"/>
    <property type="match status" value="1"/>
</dbReference>
<dbReference type="InterPro" id="IPR005064">
    <property type="entry name" value="BUG"/>
</dbReference>
<dbReference type="Gene3D" id="3.40.190.150">
    <property type="entry name" value="Bordetella uptake gene, domain 1"/>
    <property type="match status" value="1"/>
</dbReference>
<feature type="chain" id="PRO_5020691205" evidence="2">
    <location>
        <begin position="21"/>
        <end position="325"/>
    </location>
</feature>
<comment type="similarity">
    <text evidence="1">Belongs to the UPF0065 (bug) family.</text>
</comment>
<dbReference type="PANTHER" id="PTHR42928">
    <property type="entry name" value="TRICARBOXYLATE-BINDING PROTEIN"/>
    <property type="match status" value="1"/>
</dbReference>
<dbReference type="AlphaFoldDB" id="A0A4Q7NIL6"/>
<gene>
    <name evidence="3" type="ORF">EV675_0778</name>
</gene>
<comment type="caution">
    <text evidence="3">The sequence shown here is derived from an EMBL/GenBank/DDBJ whole genome shotgun (WGS) entry which is preliminary data.</text>
</comment>
<accession>A0A4Q7NIL6</accession>
<dbReference type="SUPFAM" id="SSF53850">
    <property type="entry name" value="Periplasmic binding protein-like II"/>
    <property type="match status" value="1"/>
</dbReference>
<evidence type="ECO:0000256" key="1">
    <source>
        <dbReference type="ARBA" id="ARBA00006987"/>
    </source>
</evidence>
<dbReference type="InterPro" id="IPR042100">
    <property type="entry name" value="Bug_dom1"/>
</dbReference>
<organism evidence="3 4">
    <name type="scientific">Pigmentiphaga kullae</name>
    <dbReference type="NCBI Taxonomy" id="151784"/>
    <lineage>
        <taxon>Bacteria</taxon>
        <taxon>Pseudomonadati</taxon>
        <taxon>Pseudomonadota</taxon>
        <taxon>Betaproteobacteria</taxon>
        <taxon>Burkholderiales</taxon>
        <taxon>Alcaligenaceae</taxon>
        <taxon>Pigmentiphaga</taxon>
    </lineage>
</organism>
<dbReference type="PIRSF" id="PIRSF017082">
    <property type="entry name" value="YflP"/>
    <property type="match status" value="1"/>
</dbReference>
<name>A0A4Q7NIL6_9BURK</name>
<reference evidence="3 4" key="1">
    <citation type="submission" date="2019-02" db="EMBL/GenBank/DDBJ databases">
        <title>Genomic Encyclopedia of Type Strains, Phase IV (KMG-IV): sequencing the most valuable type-strain genomes for metagenomic binning, comparative biology and taxonomic classification.</title>
        <authorList>
            <person name="Goeker M."/>
        </authorList>
    </citation>
    <scope>NUCLEOTIDE SEQUENCE [LARGE SCALE GENOMIC DNA]</scope>
    <source>
        <strain evidence="3 4">K24</strain>
    </source>
</reference>
<protein>
    <submittedName>
        <fullName evidence="3">Tripartite-type tricarboxylate transporter receptor subunit TctC</fullName>
    </submittedName>
</protein>
<dbReference type="Proteomes" id="UP000292445">
    <property type="component" value="Unassembled WGS sequence"/>
</dbReference>
<dbReference type="OrthoDB" id="8674571at2"/>
<keyword evidence="4" id="KW-1185">Reference proteome</keyword>
<evidence type="ECO:0000313" key="4">
    <source>
        <dbReference type="Proteomes" id="UP000292445"/>
    </source>
</evidence>
<dbReference type="Pfam" id="PF03401">
    <property type="entry name" value="TctC"/>
    <property type="match status" value="1"/>
</dbReference>
<proteinExistence type="inferred from homology"/>
<keyword evidence="2" id="KW-0732">Signal</keyword>
<evidence type="ECO:0000313" key="3">
    <source>
        <dbReference type="EMBL" id="RZS84759.1"/>
    </source>
</evidence>
<dbReference type="RefSeq" id="WP_130356091.1">
    <property type="nucleotide sequence ID" value="NZ_SGXC01000001.1"/>
</dbReference>
<sequence>MNLHIRLAVLAGILSMAATAANAQSFPTKPVRILTPSSVGSGPDVALRAIAEQLGRKWGQPVIVDNRPGGNGFVATGLFKQAKPDGYELIAPDSSHIATHPHTFRKLPYDPRKDFEPIRPILNTAFFVVVGANSPYKTLGDIIRAAKEQPGRVTYGSWFVGSPGHLGGLRLQSLKGIEMLHVPFKDMGQLMAAVAAGEVGWTLGSDASAGPLEKAGKLRYLAIAAPTRSPIHPQVPSVGESPDTKGYDVQAWVGLFAPSGTPEAVKQRISDDVAAVLKSPQIVERYRLLGYENPDLDPGQFAARIQRDTDAWGAVIKQAGLRLDD</sequence>
<keyword evidence="3" id="KW-0675">Receptor</keyword>
<dbReference type="PANTHER" id="PTHR42928:SF5">
    <property type="entry name" value="BLR1237 PROTEIN"/>
    <property type="match status" value="1"/>
</dbReference>
<evidence type="ECO:0000256" key="2">
    <source>
        <dbReference type="SAM" id="SignalP"/>
    </source>
</evidence>
<dbReference type="EMBL" id="SGXC01000001">
    <property type="protein sequence ID" value="RZS84759.1"/>
    <property type="molecule type" value="Genomic_DNA"/>
</dbReference>
<dbReference type="CDD" id="cd07012">
    <property type="entry name" value="PBP2_Bug_TTT"/>
    <property type="match status" value="1"/>
</dbReference>
<feature type="signal peptide" evidence="2">
    <location>
        <begin position="1"/>
        <end position="20"/>
    </location>
</feature>